<organism evidence="4 5">
    <name type="scientific">Hanseniaspora opuntiae</name>
    <dbReference type="NCBI Taxonomy" id="211096"/>
    <lineage>
        <taxon>Eukaryota</taxon>
        <taxon>Fungi</taxon>
        <taxon>Dikarya</taxon>
        <taxon>Ascomycota</taxon>
        <taxon>Saccharomycotina</taxon>
        <taxon>Saccharomycetes</taxon>
        <taxon>Saccharomycodales</taxon>
        <taxon>Saccharomycodaceae</taxon>
        <taxon>Hanseniaspora</taxon>
    </lineage>
</organism>
<evidence type="ECO:0000256" key="3">
    <source>
        <dbReference type="SAM" id="MobiDB-lite"/>
    </source>
</evidence>
<comment type="similarity">
    <text evidence="2">Belongs to the POMP/UMP1 family.</text>
</comment>
<gene>
    <name evidence="4" type="ORF">AWRI3578_g3803</name>
</gene>
<dbReference type="GO" id="GO:0005737">
    <property type="term" value="C:cytoplasm"/>
    <property type="evidence" value="ECO:0007669"/>
    <property type="project" value="TreeGrafter"/>
</dbReference>
<dbReference type="Proteomes" id="UP000095605">
    <property type="component" value="Unassembled WGS sequence"/>
</dbReference>
<reference evidence="5" key="1">
    <citation type="journal article" date="2016" name="Genome Announc.">
        <title>Genome sequences of three species of Hanseniaspora isolated from spontaneous wine fermentations.</title>
        <authorList>
            <person name="Sternes P.R."/>
            <person name="Lee D."/>
            <person name="Kutyna D.R."/>
            <person name="Borneman A.R."/>
        </authorList>
    </citation>
    <scope>NUCLEOTIDE SEQUENCE [LARGE SCALE GENOMIC DNA]</scope>
    <source>
        <strain evidence="5">AWRI3578</strain>
    </source>
</reference>
<protein>
    <submittedName>
        <fullName evidence="4">Proteasome maturation factor UMP1</fullName>
    </submittedName>
</protein>
<keyword evidence="5" id="KW-1185">Reference proteome</keyword>
<evidence type="ECO:0000313" key="5">
    <source>
        <dbReference type="Proteomes" id="UP000095605"/>
    </source>
</evidence>
<name>A0A1E5R2T7_9ASCO</name>
<sequence>MDFIPSAQHQNQISTTQNSNAVSNSVPAMPDNIKMKTYVPLYMQNTGKHPLQDRLEQWETKQFQLKQEQNKSVFGVHLPMKIMMEKQIVDSLDTASIVNELRKEADLHPATSIHQDIVNNKEYTVDYEDIYYKSTVLSNNSDENTDISTAIENKFKL</sequence>
<evidence type="ECO:0000313" key="4">
    <source>
        <dbReference type="EMBL" id="OEJ81209.1"/>
    </source>
</evidence>
<dbReference type="AlphaFoldDB" id="A0A1E5R2T7"/>
<dbReference type="InterPro" id="IPR008012">
    <property type="entry name" value="Ump1"/>
</dbReference>
<dbReference type="GO" id="GO:0005634">
    <property type="term" value="C:nucleus"/>
    <property type="evidence" value="ECO:0007669"/>
    <property type="project" value="TreeGrafter"/>
</dbReference>
<feature type="compositionally biased region" description="Polar residues" evidence="3">
    <location>
        <begin position="7"/>
        <end position="25"/>
    </location>
</feature>
<dbReference type="EMBL" id="LPNL01000009">
    <property type="protein sequence ID" value="OEJ81209.1"/>
    <property type="molecule type" value="Genomic_DNA"/>
</dbReference>
<dbReference type="Pfam" id="PF05348">
    <property type="entry name" value="UMP1"/>
    <property type="match status" value="1"/>
</dbReference>
<evidence type="ECO:0000256" key="1">
    <source>
        <dbReference type="ARBA" id="ARBA00023186"/>
    </source>
</evidence>
<keyword evidence="4" id="KW-0647">Proteasome</keyword>
<dbReference type="GO" id="GO:0000502">
    <property type="term" value="C:proteasome complex"/>
    <property type="evidence" value="ECO:0007669"/>
    <property type="project" value="UniProtKB-KW"/>
</dbReference>
<feature type="region of interest" description="Disordered" evidence="3">
    <location>
        <begin position="1"/>
        <end position="25"/>
    </location>
</feature>
<dbReference type="OrthoDB" id="15001at2759"/>
<evidence type="ECO:0000256" key="2">
    <source>
        <dbReference type="ARBA" id="ARBA00043974"/>
    </source>
</evidence>
<dbReference type="PANTHER" id="PTHR12828:SF3">
    <property type="entry name" value="PROTEASOME MATURATION PROTEIN"/>
    <property type="match status" value="1"/>
</dbReference>
<dbReference type="PANTHER" id="PTHR12828">
    <property type="entry name" value="PROTEASOME MATURATION PROTEIN UMP1"/>
    <property type="match status" value="1"/>
</dbReference>
<proteinExistence type="inferred from homology"/>
<accession>A0A1E5R2T7</accession>
<keyword evidence="1" id="KW-0143">Chaperone</keyword>
<dbReference type="GO" id="GO:0043248">
    <property type="term" value="P:proteasome assembly"/>
    <property type="evidence" value="ECO:0007669"/>
    <property type="project" value="InterPro"/>
</dbReference>
<comment type="caution">
    <text evidence="4">The sequence shown here is derived from an EMBL/GenBank/DDBJ whole genome shotgun (WGS) entry which is preliminary data.</text>
</comment>